<evidence type="ECO:0000256" key="6">
    <source>
        <dbReference type="ARBA" id="ARBA00023054"/>
    </source>
</evidence>
<evidence type="ECO:0000256" key="4">
    <source>
        <dbReference type="ARBA" id="ARBA00022927"/>
    </source>
</evidence>
<gene>
    <name evidence="8" type="ORF">RRF57_009393</name>
</gene>
<dbReference type="GO" id="GO:0005829">
    <property type="term" value="C:cytosol"/>
    <property type="evidence" value="ECO:0007669"/>
    <property type="project" value="GOC"/>
</dbReference>
<keyword evidence="6" id="KW-0175">Coiled coil</keyword>
<dbReference type="PANTHER" id="PTHR12965">
    <property type="entry name" value="VACUOLAR PROTEIN SORTING 54"/>
    <property type="match status" value="1"/>
</dbReference>
<dbReference type="GO" id="GO:0000938">
    <property type="term" value="C:GARP complex"/>
    <property type="evidence" value="ECO:0007669"/>
    <property type="project" value="InterPro"/>
</dbReference>
<accession>A0AAN7V2K7</accession>
<protein>
    <recommendedName>
        <fullName evidence="7">Vacuolar protein sorting-associated protein 54 C-terminal domain-containing protein</fullName>
    </recommendedName>
</protein>
<sequence>MGSDCSRSSQEGSSILARNIRALDTEDAEILFSSIFIGVTETLRRVKTQSGILLDLACTSENTDIEDLAKLPVNVELQEEIHNSFDVSNLLCQAVDAGFEKIIKILRVRSEQTISLPLASFLRYFTLSVLFANEREAISGRAGALLKTIINDHILRFIAAHGERENKILTGGMGSDNLQDKDFAVTDNEILELVLQCSTSDPPEWTEISKIWSLSQEVDMSNVTEDSEVKNKARPATIDEETFLLPSSAILCLKGTSKFLRLIGGIPSMTPDITVSLISYLQTFDFRCRQLILGAGAILSAGLQNISTTNLVVALQAVTFIATVIPYICEFVRRHAPAGRPSANLVGEFDRVRRAF</sequence>
<evidence type="ECO:0000256" key="2">
    <source>
        <dbReference type="ARBA" id="ARBA00009150"/>
    </source>
</evidence>
<dbReference type="EMBL" id="JAWHQM010000034">
    <property type="protein sequence ID" value="KAK5633679.1"/>
    <property type="molecule type" value="Genomic_DNA"/>
</dbReference>
<keyword evidence="3" id="KW-0813">Transport</keyword>
<dbReference type="GO" id="GO:0006896">
    <property type="term" value="P:Golgi to vacuole transport"/>
    <property type="evidence" value="ECO:0007669"/>
    <property type="project" value="TreeGrafter"/>
</dbReference>
<keyword evidence="9" id="KW-1185">Reference proteome</keyword>
<dbReference type="InterPro" id="IPR039745">
    <property type="entry name" value="Vps54"/>
</dbReference>
<keyword evidence="4" id="KW-0653">Protein transport</keyword>
<dbReference type="Proteomes" id="UP001305414">
    <property type="component" value="Unassembled WGS sequence"/>
</dbReference>
<evidence type="ECO:0000313" key="8">
    <source>
        <dbReference type="EMBL" id="KAK5633679.1"/>
    </source>
</evidence>
<dbReference type="AlphaFoldDB" id="A0AAN7V2K7"/>
<dbReference type="GO" id="GO:0015031">
    <property type="term" value="P:protein transport"/>
    <property type="evidence" value="ECO:0007669"/>
    <property type="project" value="UniProtKB-KW"/>
</dbReference>
<evidence type="ECO:0000256" key="3">
    <source>
        <dbReference type="ARBA" id="ARBA00022448"/>
    </source>
</evidence>
<reference evidence="8 9" key="1">
    <citation type="submission" date="2023-10" db="EMBL/GenBank/DDBJ databases">
        <title>Draft genome sequence of Xylaria bambusicola isolate GMP-LS, the root and basal stem rot pathogen of sugarcane in Indonesia.</title>
        <authorList>
            <person name="Selvaraj P."/>
            <person name="Muralishankar V."/>
            <person name="Muruganantham S."/>
            <person name="Sp S."/>
            <person name="Haryani S."/>
            <person name="Lau K.J.X."/>
            <person name="Naqvi N.I."/>
        </authorList>
    </citation>
    <scope>NUCLEOTIDE SEQUENCE [LARGE SCALE GENOMIC DNA]</scope>
    <source>
        <strain evidence="8">GMP-LS</strain>
    </source>
</reference>
<proteinExistence type="inferred from homology"/>
<comment type="caution">
    <text evidence="8">The sequence shown here is derived from an EMBL/GenBank/DDBJ whole genome shotgun (WGS) entry which is preliminary data.</text>
</comment>
<comment type="subcellular location">
    <subcellularLocation>
        <location evidence="1">Golgi apparatus</location>
        <location evidence="1">trans-Golgi network</location>
    </subcellularLocation>
</comment>
<dbReference type="InterPro" id="IPR012501">
    <property type="entry name" value="Vps54_C"/>
</dbReference>
<keyword evidence="5" id="KW-0333">Golgi apparatus</keyword>
<organism evidence="8 9">
    <name type="scientific">Xylaria bambusicola</name>
    <dbReference type="NCBI Taxonomy" id="326684"/>
    <lineage>
        <taxon>Eukaryota</taxon>
        <taxon>Fungi</taxon>
        <taxon>Dikarya</taxon>
        <taxon>Ascomycota</taxon>
        <taxon>Pezizomycotina</taxon>
        <taxon>Sordariomycetes</taxon>
        <taxon>Xylariomycetidae</taxon>
        <taxon>Xylariales</taxon>
        <taxon>Xylariaceae</taxon>
        <taxon>Xylaria</taxon>
    </lineage>
</organism>
<dbReference type="PANTHER" id="PTHR12965:SF0">
    <property type="entry name" value="VACUOLAR PROTEIN SORTING-ASSOCIATED PROTEIN 54"/>
    <property type="match status" value="1"/>
</dbReference>
<name>A0AAN7V2K7_9PEZI</name>
<comment type="similarity">
    <text evidence="2">Belongs to the VPS54 family.</text>
</comment>
<feature type="domain" description="Vacuolar protein sorting-associated protein 54 C-terminal" evidence="7">
    <location>
        <begin position="240"/>
        <end position="356"/>
    </location>
</feature>
<dbReference type="GO" id="GO:0019905">
    <property type="term" value="F:syntaxin binding"/>
    <property type="evidence" value="ECO:0007669"/>
    <property type="project" value="TreeGrafter"/>
</dbReference>
<dbReference type="Pfam" id="PF07928">
    <property type="entry name" value="Vps54"/>
    <property type="match status" value="1"/>
</dbReference>
<evidence type="ECO:0000256" key="5">
    <source>
        <dbReference type="ARBA" id="ARBA00023034"/>
    </source>
</evidence>
<evidence type="ECO:0000313" key="9">
    <source>
        <dbReference type="Proteomes" id="UP001305414"/>
    </source>
</evidence>
<evidence type="ECO:0000259" key="7">
    <source>
        <dbReference type="Pfam" id="PF07928"/>
    </source>
</evidence>
<dbReference type="GO" id="GO:0042147">
    <property type="term" value="P:retrograde transport, endosome to Golgi"/>
    <property type="evidence" value="ECO:0007669"/>
    <property type="project" value="InterPro"/>
</dbReference>
<evidence type="ECO:0000256" key="1">
    <source>
        <dbReference type="ARBA" id="ARBA00004601"/>
    </source>
</evidence>